<comment type="caution">
    <text evidence="1">The sequence shown here is derived from an EMBL/GenBank/DDBJ whole genome shotgun (WGS) entry which is preliminary data.</text>
</comment>
<dbReference type="Proteomes" id="UP000836387">
    <property type="component" value="Unassembled WGS sequence"/>
</dbReference>
<protein>
    <submittedName>
        <fullName evidence="1">Uncharacterized protein</fullName>
    </submittedName>
</protein>
<name>A0ACA9TCD7_BIOOC</name>
<organism evidence="1 2">
    <name type="scientific">Clonostachys rosea f. rosea IK726</name>
    <dbReference type="NCBI Taxonomy" id="1349383"/>
    <lineage>
        <taxon>Eukaryota</taxon>
        <taxon>Fungi</taxon>
        <taxon>Dikarya</taxon>
        <taxon>Ascomycota</taxon>
        <taxon>Pezizomycotina</taxon>
        <taxon>Sordariomycetes</taxon>
        <taxon>Hypocreomycetidae</taxon>
        <taxon>Hypocreales</taxon>
        <taxon>Bionectriaceae</taxon>
        <taxon>Clonostachys</taxon>
    </lineage>
</organism>
<sequence length="67" mass="7405">MVQATFDWPSLGQATPGDPVVVDPHRMSQVSDHFYSYLYPAFGTTNVLAQLHKRLSGSQRSAVRVVS</sequence>
<keyword evidence="2" id="KW-1185">Reference proteome</keyword>
<dbReference type="EMBL" id="CADEHS020000003">
    <property type="protein sequence ID" value="CAG9938559.1"/>
    <property type="molecule type" value="Genomic_DNA"/>
</dbReference>
<proteinExistence type="predicted"/>
<evidence type="ECO:0000313" key="2">
    <source>
        <dbReference type="Proteomes" id="UP000836387"/>
    </source>
</evidence>
<gene>
    <name evidence="1" type="ORF">CRV2_00006985</name>
</gene>
<reference evidence="1" key="2">
    <citation type="submission" date="2021-10" db="EMBL/GenBank/DDBJ databases">
        <authorList>
            <person name="Piombo E."/>
        </authorList>
    </citation>
    <scope>NUCLEOTIDE SEQUENCE</scope>
</reference>
<evidence type="ECO:0000313" key="1">
    <source>
        <dbReference type="EMBL" id="CAG9938559.1"/>
    </source>
</evidence>
<reference evidence="1" key="1">
    <citation type="submission" date="2020-04" db="EMBL/GenBank/DDBJ databases">
        <authorList>
            <person name="Broberg M."/>
        </authorList>
    </citation>
    <scope>NUCLEOTIDE SEQUENCE</scope>
</reference>
<accession>A0ACA9TCD7</accession>